<gene>
    <name evidence="1" type="ORF">S01H4_06783</name>
</gene>
<protein>
    <recommendedName>
        <fullName evidence="2">Serine protease</fullName>
    </recommendedName>
</protein>
<organism evidence="1">
    <name type="scientific">marine sediment metagenome</name>
    <dbReference type="NCBI Taxonomy" id="412755"/>
    <lineage>
        <taxon>unclassified sequences</taxon>
        <taxon>metagenomes</taxon>
        <taxon>ecological metagenomes</taxon>
    </lineage>
</organism>
<accession>X1AA94</accession>
<evidence type="ECO:0000313" key="1">
    <source>
        <dbReference type="EMBL" id="GAG57046.1"/>
    </source>
</evidence>
<name>X1AA94_9ZZZZ</name>
<proteinExistence type="predicted"/>
<sequence length="203" mass="22486">ASFVVIGVIPIITEGEKRNVFTHSDSLVDIAIIPFLPDQEKFDFKFLTEDTITTKEAFKELKIREGSDVFFTGLFTPYAGSERNYPIVRFGRVALVTDEKIEWQGKPMDLYLIEVGSYGGNSGSPVFFYLGSDREPGSIVIGSPILKLAGVMQGTFLDAHEIKIVETKKVPIAVSSMGIAAVVPGYKLHEILFSDELKEKRGF</sequence>
<dbReference type="EMBL" id="BART01002139">
    <property type="protein sequence ID" value="GAG57046.1"/>
    <property type="molecule type" value="Genomic_DNA"/>
</dbReference>
<evidence type="ECO:0008006" key="2">
    <source>
        <dbReference type="Google" id="ProtNLM"/>
    </source>
</evidence>
<dbReference type="AlphaFoldDB" id="X1AA94"/>
<feature type="non-terminal residue" evidence="1">
    <location>
        <position position="1"/>
    </location>
</feature>
<comment type="caution">
    <text evidence="1">The sequence shown here is derived from an EMBL/GenBank/DDBJ whole genome shotgun (WGS) entry which is preliminary data.</text>
</comment>
<reference evidence="1" key="1">
    <citation type="journal article" date="2014" name="Front. Microbiol.">
        <title>High frequency of phylogenetically diverse reductive dehalogenase-homologous genes in deep subseafloor sedimentary metagenomes.</title>
        <authorList>
            <person name="Kawai M."/>
            <person name="Futagami T."/>
            <person name="Toyoda A."/>
            <person name="Takaki Y."/>
            <person name="Nishi S."/>
            <person name="Hori S."/>
            <person name="Arai W."/>
            <person name="Tsubouchi T."/>
            <person name="Morono Y."/>
            <person name="Uchiyama I."/>
            <person name="Ito T."/>
            <person name="Fujiyama A."/>
            <person name="Inagaki F."/>
            <person name="Takami H."/>
        </authorList>
    </citation>
    <scope>NUCLEOTIDE SEQUENCE</scope>
    <source>
        <strain evidence="1">Expedition CK06-06</strain>
    </source>
</reference>